<accession>A0A7W6P152</accession>
<dbReference type="AlphaFoldDB" id="A0A7W6P152"/>
<dbReference type="Pfam" id="PF01814">
    <property type="entry name" value="Hemerythrin"/>
    <property type="match status" value="1"/>
</dbReference>
<dbReference type="Gene3D" id="1.20.120.520">
    <property type="entry name" value="nmb1532 protein domain like"/>
    <property type="match status" value="1"/>
</dbReference>
<dbReference type="InterPro" id="IPR012312">
    <property type="entry name" value="Hemerythrin-like"/>
</dbReference>
<organism evidence="2 3">
    <name type="scientific">Allorhizobium borbori</name>
    <dbReference type="NCBI Taxonomy" id="485907"/>
    <lineage>
        <taxon>Bacteria</taxon>
        <taxon>Pseudomonadati</taxon>
        <taxon>Pseudomonadota</taxon>
        <taxon>Alphaproteobacteria</taxon>
        <taxon>Hyphomicrobiales</taxon>
        <taxon>Rhizobiaceae</taxon>
        <taxon>Rhizobium/Agrobacterium group</taxon>
        <taxon>Allorhizobium</taxon>
    </lineage>
</organism>
<evidence type="ECO:0000259" key="1">
    <source>
        <dbReference type="Pfam" id="PF01814"/>
    </source>
</evidence>
<evidence type="ECO:0000313" key="2">
    <source>
        <dbReference type="EMBL" id="MBB4103447.1"/>
    </source>
</evidence>
<proteinExistence type="predicted"/>
<comment type="caution">
    <text evidence="2">The sequence shown here is derived from an EMBL/GenBank/DDBJ whole genome shotgun (WGS) entry which is preliminary data.</text>
</comment>
<protein>
    <recommendedName>
        <fullName evidence="1">Hemerythrin-like domain-containing protein</fullName>
    </recommendedName>
</protein>
<dbReference type="Proteomes" id="UP000584824">
    <property type="component" value="Unassembled WGS sequence"/>
</dbReference>
<name>A0A7W6P152_9HYPH</name>
<gene>
    <name evidence="2" type="ORF">GGQ66_002005</name>
</gene>
<feature type="domain" description="Hemerythrin-like" evidence="1">
    <location>
        <begin position="89"/>
        <end position="212"/>
    </location>
</feature>
<sequence>MTTTPPALHAELTFAPCLNLDPHQCETEQTGEINTLSHKQARCDNVPEVPRMQTNGEFHQFGRGSKNVSDFKTDSKDGFTLRWLNASYREQLALCDALEEIADSLPASVNRQQCIYAAKALGPAIRNQHLCEETVLFPWLTKRAGAGHSLEETLSRLKYEHFEDECFAEELTDALLKLGAGQPVNMEAIGYMLRGFFEGLRRHIAFERDHLLHGLPEDTRVARPQ</sequence>
<keyword evidence="3" id="KW-1185">Reference proteome</keyword>
<reference evidence="2 3" key="1">
    <citation type="submission" date="2020-08" db="EMBL/GenBank/DDBJ databases">
        <title>Genomic Encyclopedia of Type Strains, Phase IV (KMG-IV): sequencing the most valuable type-strain genomes for metagenomic binning, comparative biology and taxonomic classification.</title>
        <authorList>
            <person name="Goeker M."/>
        </authorList>
    </citation>
    <scope>NUCLEOTIDE SEQUENCE [LARGE SCALE GENOMIC DNA]</scope>
    <source>
        <strain evidence="2 3">DSM 26385</strain>
    </source>
</reference>
<dbReference type="EMBL" id="JACIDU010000007">
    <property type="protein sequence ID" value="MBB4103447.1"/>
    <property type="molecule type" value="Genomic_DNA"/>
</dbReference>
<evidence type="ECO:0000313" key="3">
    <source>
        <dbReference type="Proteomes" id="UP000584824"/>
    </source>
</evidence>
<dbReference type="RefSeq" id="WP_237358864.1">
    <property type="nucleotide sequence ID" value="NZ_JACIDU010000007.1"/>
</dbReference>